<dbReference type="Pfam" id="PF00924">
    <property type="entry name" value="MS_channel_2nd"/>
    <property type="match status" value="1"/>
</dbReference>
<dbReference type="OrthoDB" id="9792218at2"/>
<keyword evidence="4 5" id="KW-0472">Membrane</keyword>
<feature type="transmembrane region" description="Helical" evidence="5">
    <location>
        <begin position="61"/>
        <end position="80"/>
    </location>
</feature>
<dbReference type="STRING" id="1227077.SAMN04515668_1073"/>
<dbReference type="PANTHER" id="PTHR30566">
    <property type="entry name" value="YNAI-RELATED MECHANOSENSITIVE ION CHANNEL"/>
    <property type="match status" value="1"/>
</dbReference>
<dbReference type="EMBL" id="FOXS01000001">
    <property type="protein sequence ID" value="SFP98760.1"/>
    <property type="molecule type" value="Genomic_DNA"/>
</dbReference>
<dbReference type="Gene3D" id="1.10.287.1260">
    <property type="match status" value="1"/>
</dbReference>
<keyword evidence="3 5" id="KW-1133">Transmembrane helix</keyword>
<sequence length="373" mass="41605">MKEQFDHLLEHFPEIFTTLGILLGGLAIGLVAKLVIFAGLRAYGRREDSTLARSVVQHLSTASAIFFPILAVSLVLPLVPLHPKAFEVLRRVVEMVLILSFAWGLIQTLDVFQDLLLQRYQLGSGDNLRVRKLFTQLQFVKKLAVSLIALVAVGLVLMSFATVRRLGTGLLTSAGIASVIVGFAAQRSIGNLLAGFQIAFTQPIRIDDVLVVEGEWGRVEEITFTYVVLSIWDERRLVLPLNYFIEKPFQNWTRNSSKLTGAVYLQTDYTVPVDALRAELQRIAEAHPLWDKRVCVMHVTDAKERTLEVRALVSAADASSVWELRCAVREQLVTFLQREYPGSLPRTRALLEGPALAASHDEHAFSRPQPKAV</sequence>
<dbReference type="PANTHER" id="PTHR30566:SF25">
    <property type="entry name" value="INNER MEMBRANE PROTEIN"/>
    <property type="match status" value="1"/>
</dbReference>
<dbReference type="GO" id="GO:0008381">
    <property type="term" value="F:mechanosensitive monoatomic ion channel activity"/>
    <property type="evidence" value="ECO:0007669"/>
    <property type="project" value="UniProtKB-ARBA"/>
</dbReference>
<feature type="domain" description="Mechanosensitive ion channel MscS" evidence="6">
    <location>
        <begin position="188"/>
        <end position="254"/>
    </location>
</feature>
<dbReference type="Proteomes" id="UP000199029">
    <property type="component" value="Unassembled WGS sequence"/>
</dbReference>
<organism evidence="7 8">
    <name type="scientific">Hymenobacter arizonensis</name>
    <name type="common">Siccationidurans arizonensis</name>
    <dbReference type="NCBI Taxonomy" id="1227077"/>
    <lineage>
        <taxon>Bacteria</taxon>
        <taxon>Pseudomonadati</taxon>
        <taxon>Bacteroidota</taxon>
        <taxon>Cytophagia</taxon>
        <taxon>Cytophagales</taxon>
        <taxon>Hymenobacteraceae</taxon>
        <taxon>Hymenobacter</taxon>
    </lineage>
</organism>
<name>A0A1I5UU80_HYMAR</name>
<protein>
    <submittedName>
        <fullName evidence="7">Small-conductance mechanosensitive channel</fullName>
    </submittedName>
</protein>
<evidence type="ECO:0000256" key="2">
    <source>
        <dbReference type="ARBA" id="ARBA00022692"/>
    </source>
</evidence>
<dbReference type="AlphaFoldDB" id="A0A1I5UU80"/>
<keyword evidence="2 5" id="KW-0812">Transmembrane</keyword>
<dbReference type="InterPro" id="IPR006685">
    <property type="entry name" value="MscS_channel_2nd"/>
</dbReference>
<feature type="transmembrane region" description="Helical" evidence="5">
    <location>
        <begin position="15"/>
        <end position="40"/>
    </location>
</feature>
<comment type="subcellular location">
    <subcellularLocation>
        <location evidence="1">Membrane</location>
    </subcellularLocation>
</comment>
<reference evidence="8" key="1">
    <citation type="submission" date="2016-10" db="EMBL/GenBank/DDBJ databases">
        <authorList>
            <person name="Varghese N."/>
            <person name="Submissions S."/>
        </authorList>
    </citation>
    <scope>NUCLEOTIDE SEQUENCE [LARGE SCALE GENOMIC DNA]</scope>
    <source>
        <strain evidence="8">OR362-8,ATCC BAA-1266,JCM 13504</strain>
    </source>
</reference>
<dbReference type="Gene3D" id="2.30.30.60">
    <property type="match status" value="1"/>
</dbReference>
<keyword evidence="8" id="KW-1185">Reference proteome</keyword>
<feature type="transmembrane region" description="Helical" evidence="5">
    <location>
        <begin position="139"/>
        <end position="160"/>
    </location>
</feature>
<evidence type="ECO:0000313" key="7">
    <source>
        <dbReference type="EMBL" id="SFP98760.1"/>
    </source>
</evidence>
<dbReference type="RefSeq" id="WP_092669703.1">
    <property type="nucleotide sequence ID" value="NZ_FOXS01000001.1"/>
</dbReference>
<evidence type="ECO:0000256" key="5">
    <source>
        <dbReference type="SAM" id="Phobius"/>
    </source>
</evidence>
<proteinExistence type="predicted"/>
<evidence type="ECO:0000256" key="4">
    <source>
        <dbReference type="ARBA" id="ARBA00023136"/>
    </source>
</evidence>
<dbReference type="InterPro" id="IPR010920">
    <property type="entry name" value="LSM_dom_sf"/>
</dbReference>
<accession>A0A1I5UU80</accession>
<evidence type="ECO:0000256" key="3">
    <source>
        <dbReference type="ARBA" id="ARBA00022989"/>
    </source>
</evidence>
<dbReference type="InterPro" id="IPR023408">
    <property type="entry name" value="MscS_beta-dom_sf"/>
</dbReference>
<evidence type="ECO:0000256" key="1">
    <source>
        <dbReference type="ARBA" id="ARBA00004370"/>
    </source>
</evidence>
<feature type="transmembrane region" description="Helical" evidence="5">
    <location>
        <begin position="92"/>
        <end position="112"/>
    </location>
</feature>
<evidence type="ECO:0000259" key="6">
    <source>
        <dbReference type="Pfam" id="PF00924"/>
    </source>
</evidence>
<dbReference type="GO" id="GO:0016020">
    <property type="term" value="C:membrane"/>
    <property type="evidence" value="ECO:0007669"/>
    <property type="project" value="UniProtKB-SubCell"/>
</dbReference>
<gene>
    <name evidence="7" type="ORF">SAMN04515668_1073</name>
</gene>
<evidence type="ECO:0000313" key="8">
    <source>
        <dbReference type="Proteomes" id="UP000199029"/>
    </source>
</evidence>
<dbReference type="SUPFAM" id="SSF50182">
    <property type="entry name" value="Sm-like ribonucleoproteins"/>
    <property type="match status" value="1"/>
</dbReference>